<dbReference type="PANTHER" id="PTHR13068">
    <property type="entry name" value="CGI-12 PROTEIN-RELATED"/>
    <property type="match status" value="1"/>
</dbReference>
<sequence length="205" mass="23100">MLLRSIVSRIHRNQRPANLCSFKNSNSSLSTPKSGPSIQKPPEKEYVISYLVSSCGLSPENAITASKKLHFDSPDKPNSVLNFLQKKGFTKTQIADLVKGRPQFLLSNPEKSLLPKIRFFSRFTGVSQNDVEVRRIASDLLVNPVQVNIGNVDELVANKSITQDEKNKRFLKDEREKEEEAKGREVHVIHDLPLGFTISPDHRPN</sequence>
<dbReference type="OrthoDB" id="637682at2759"/>
<name>A0A830D987_9LAMI</name>
<dbReference type="InterPro" id="IPR038538">
    <property type="entry name" value="MTERF_sf"/>
</dbReference>
<keyword evidence="2" id="KW-0806">Transcription termination</keyword>
<accession>A0A830D987</accession>
<dbReference type="GO" id="GO:0004386">
    <property type="term" value="F:helicase activity"/>
    <property type="evidence" value="ECO:0007669"/>
    <property type="project" value="UniProtKB-KW"/>
</dbReference>
<dbReference type="AlphaFoldDB" id="A0A830D987"/>
<dbReference type="Proteomes" id="UP000653305">
    <property type="component" value="Unassembled WGS sequence"/>
</dbReference>
<feature type="region of interest" description="Disordered" evidence="4">
    <location>
        <begin position="21"/>
        <end position="41"/>
    </location>
</feature>
<dbReference type="GO" id="GO:0006353">
    <property type="term" value="P:DNA-templated transcription termination"/>
    <property type="evidence" value="ECO:0007669"/>
    <property type="project" value="UniProtKB-KW"/>
</dbReference>
<feature type="compositionally biased region" description="Polar residues" evidence="4">
    <location>
        <begin position="21"/>
        <end position="37"/>
    </location>
</feature>
<evidence type="ECO:0000313" key="5">
    <source>
        <dbReference type="EMBL" id="GFQ07223.1"/>
    </source>
</evidence>
<protein>
    <submittedName>
        <fullName evidence="5">Dead-box ATP-dependent RNA helicase 46</fullName>
    </submittedName>
</protein>
<organism evidence="5 6">
    <name type="scientific">Phtheirospermum japonicum</name>
    <dbReference type="NCBI Taxonomy" id="374723"/>
    <lineage>
        <taxon>Eukaryota</taxon>
        <taxon>Viridiplantae</taxon>
        <taxon>Streptophyta</taxon>
        <taxon>Embryophyta</taxon>
        <taxon>Tracheophyta</taxon>
        <taxon>Spermatophyta</taxon>
        <taxon>Magnoliopsida</taxon>
        <taxon>eudicotyledons</taxon>
        <taxon>Gunneridae</taxon>
        <taxon>Pentapetalae</taxon>
        <taxon>asterids</taxon>
        <taxon>lamiids</taxon>
        <taxon>Lamiales</taxon>
        <taxon>Orobanchaceae</taxon>
        <taxon>Orobanchaceae incertae sedis</taxon>
        <taxon>Phtheirospermum</taxon>
    </lineage>
</organism>
<keyword evidence="6" id="KW-1185">Reference proteome</keyword>
<keyword evidence="2" id="KW-0805">Transcription regulation</keyword>
<proteinExistence type="inferred from homology"/>
<keyword evidence="5" id="KW-0067">ATP-binding</keyword>
<evidence type="ECO:0000256" key="3">
    <source>
        <dbReference type="ARBA" id="ARBA00022946"/>
    </source>
</evidence>
<evidence type="ECO:0000256" key="2">
    <source>
        <dbReference type="ARBA" id="ARBA00022472"/>
    </source>
</evidence>
<dbReference type="Gene3D" id="1.25.70.10">
    <property type="entry name" value="Transcription termination factor 3, mitochondrial"/>
    <property type="match status" value="1"/>
</dbReference>
<evidence type="ECO:0000256" key="1">
    <source>
        <dbReference type="ARBA" id="ARBA00007692"/>
    </source>
</evidence>
<dbReference type="Pfam" id="PF02536">
    <property type="entry name" value="mTERF"/>
    <property type="match status" value="1"/>
</dbReference>
<evidence type="ECO:0000313" key="6">
    <source>
        <dbReference type="Proteomes" id="UP000653305"/>
    </source>
</evidence>
<dbReference type="InterPro" id="IPR003690">
    <property type="entry name" value="MTERF"/>
</dbReference>
<gene>
    <name evidence="5" type="ORF">PHJA_002866400</name>
</gene>
<keyword evidence="5" id="KW-0378">Hydrolase</keyword>
<keyword evidence="3" id="KW-0809">Transit peptide</keyword>
<keyword evidence="2" id="KW-0804">Transcription</keyword>
<evidence type="ECO:0000256" key="4">
    <source>
        <dbReference type="SAM" id="MobiDB-lite"/>
    </source>
</evidence>
<dbReference type="GO" id="GO:0003676">
    <property type="term" value="F:nucleic acid binding"/>
    <property type="evidence" value="ECO:0007669"/>
    <property type="project" value="InterPro"/>
</dbReference>
<comment type="similarity">
    <text evidence="1">Belongs to the mTERF family.</text>
</comment>
<keyword evidence="5" id="KW-0547">Nucleotide-binding</keyword>
<keyword evidence="5" id="KW-0347">Helicase</keyword>
<reference evidence="5" key="1">
    <citation type="submission" date="2020-07" db="EMBL/GenBank/DDBJ databases">
        <title>Ethylene signaling mediates host invasion by parasitic plants.</title>
        <authorList>
            <person name="Yoshida S."/>
        </authorList>
    </citation>
    <scope>NUCLEOTIDE SEQUENCE</scope>
    <source>
        <strain evidence="5">Okayama</strain>
    </source>
</reference>
<dbReference type="PANTHER" id="PTHR13068:SF166">
    <property type="entry name" value="TRANSCRIPTION TERMINATION FACTOR MTERF15, MITOCHONDRIAL-LIKE"/>
    <property type="match status" value="1"/>
</dbReference>
<dbReference type="EMBL" id="BMAC01001430">
    <property type="protein sequence ID" value="GFQ07223.1"/>
    <property type="molecule type" value="Genomic_DNA"/>
</dbReference>
<comment type="caution">
    <text evidence="5">The sequence shown here is derived from an EMBL/GenBank/DDBJ whole genome shotgun (WGS) entry which is preliminary data.</text>
</comment>